<name>A0AAD7W7I2_9TELE</name>
<dbReference type="AlphaFoldDB" id="A0AAD7W7I2"/>
<evidence type="ECO:0000256" key="1">
    <source>
        <dbReference type="SAM" id="MobiDB-lite"/>
    </source>
</evidence>
<feature type="compositionally biased region" description="Basic residues" evidence="1">
    <location>
        <begin position="13"/>
        <end position="28"/>
    </location>
</feature>
<evidence type="ECO:0000313" key="3">
    <source>
        <dbReference type="Proteomes" id="UP001221898"/>
    </source>
</evidence>
<accession>A0AAD7W7I2</accession>
<proteinExistence type="predicted"/>
<reference evidence="2" key="1">
    <citation type="journal article" date="2023" name="Science">
        <title>Genome structures resolve the early diversification of teleost fishes.</title>
        <authorList>
            <person name="Parey E."/>
            <person name="Louis A."/>
            <person name="Montfort J."/>
            <person name="Bouchez O."/>
            <person name="Roques C."/>
            <person name="Iampietro C."/>
            <person name="Lluch J."/>
            <person name="Castinel A."/>
            <person name="Donnadieu C."/>
            <person name="Desvignes T."/>
            <person name="Floi Bucao C."/>
            <person name="Jouanno E."/>
            <person name="Wen M."/>
            <person name="Mejri S."/>
            <person name="Dirks R."/>
            <person name="Jansen H."/>
            <person name="Henkel C."/>
            <person name="Chen W.J."/>
            <person name="Zahm M."/>
            <person name="Cabau C."/>
            <person name="Klopp C."/>
            <person name="Thompson A.W."/>
            <person name="Robinson-Rechavi M."/>
            <person name="Braasch I."/>
            <person name="Lecointre G."/>
            <person name="Bobe J."/>
            <person name="Postlethwait J.H."/>
            <person name="Berthelot C."/>
            <person name="Roest Crollius H."/>
            <person name="Guiguen Y."/>
        </authorList>
    </citation>
    <scope>NUCLEOTIDE SEQUENCE</scope>
    <source>
        <strain evidence="2">NC1722</strain>
    </source>
</reference>
<sequence length="175" mass="19065">MHSALPRLVSTAKRSRSHMRAHASRKRQATPLGTARHPVRTCRQPPTKDGFHGDGCSNAPLRDRRAGRWRIRQGELRGGVRLTTERPTGGVGTRFVTSGSEACHSGLLENSRRASFAEGAEALLVGCRQAPWHASGCTVCQSGECGGHVQPRSAKASAINRGWTERPLEVRVSRR</sequence>
<evidence type="ECO:0000313" key="2">
    <source>
        <dbReference type="EMBL" id="KAJ8385709.1"/>
    </source>
</evidence>
<dbReference type="Proteomes" id="UP001221898">
    <property type="component" value="Unassembled WGS sequence"/>
</dbReference>
<dbReference type="EMBL" id="JAINUG010000243">
    <property type="protein sequence ID" value="KAJ8385709.1"/>
    <property type="molecule type" value="Genomic_DNA"/>
</dbReference>
<protein>
    <submittedName>
        <fullName evidence="2">Uncharacterized protein</fullName>
    </submittedName>
</protein>
<comment type="caution">
    <text evidence="2">The sequence shown here is derived from an EMBL/GenBank/DDBJ whole genome shotgun (WGS) entry which is preliminary data.</text>
</comment>
<feature type="region of interest" description="Disordered" evidence="1">
    <location>
        <begin position="1"/>
        <end position="59"/>
    </location>
</feature>
<keyword evidence="3" id="KW-1185">Reference proteome</keyword>
<gene>
    <name evidence="2" type="ORF">AAFF_G00183090</name>
</gene>
<organism evidence="2 3">
    <name type="scientific">Aldrovandia affinis</name>
    <dbReference type="NCBI Taxonomy" id="143900"/>
    <lineage>
        <taxon>Eukaryota</taxon>
        <taxon>Metazoa</taxon>
        <taxon>Chordata</taxon>
        <taxon>Craniata</taxon>
        <taxon>Vertebrata</taxon>
        <taxon>Euteleostomi</taxon>
        <taxon>Actinopterygii</taxon>
        <taxon>Neopterygii</taxon>
        <taxon>Teleostei</taxon>
        <taxon>Notacanthiformes</taxon>
        <taxon>Halosauridae</taxon>
        <taxon>Aldrovandia</taxon>
    </lineage>
</organism>